<organism evidence="14 15">
    <name type="scientific">Planobispora takensis</name>
    <dbReference type="NCBI Taxonomy" id="1367882"/>
    <lineage>
        <taxon>Bacteria</taxon>
        <taxon>Bacillati</taxon>
        <taxon>Actinomycetota</taxon>
        <taxon>Actinomycetes</taxon>
        <taxon>Streptosporangiales</taxon>
        <taxon>Streptosporangiaceae</taxon>
        <taxon>Planobispora</taxon>
    </lineage>
</organism>
<keyword evidence="5 12" id="KW-0349">Heme</keyword>
<dbReference type="GO" id="GO:0016682">
    <property type="term" value="F:oxidoreductase activity, acting on diphenols and related substances as donors, oxygen as acceptor"/>
    <property type="evidence" value="ECO:0007669"/>
    <property type="project" value="TreeGrafter"/>
</dbReference>
<evidence type="ECO:0000256" key="7">
    <source>
        <dbReference type="ARBA" id="ARBA00022723"/>
    </source>
</evidence>
<evidence type="ECO:0000256" key="2">
    <source>
        <dbReference type="ARBA" id="ARBA00009819"/>
    </source>
</evidence>
<keyword evidence="3 12" id="KW-0813">Transport</keyword>
<dbReference type="GO" id="GO:0019646">
    <property type="term" value="P:aerobic electron transport chain"/>
    <property type="evidence" value="ECO:0007669"/>
    <property type="project" value="InterPro"/>
</dbReference>
<feature type="transmembrane region" description="Helical" evidence="12">
    <location>
        <begin position="91"/>
        <end position="115"/>
    </location>
</feature>
<protein>
    <submittedName>
        <fullName evidence="14">Cytochrome ubiquinol oxidase subunit I</fullName>
    </submittedName>
</protein>
<comment type="caution">
    <text evidence="14">The sequence shown here is derived from an EMBL/GenBank/DDBJ whole genome shotgun (WGS) entry which is preliminary data.</text>
</comment>
<feature type="transmembrane region" description="Helical" evidence="12">
    <location>
        <begin position="338"/>
        <end position="360"/>
    </location>
</feature>
<feature type="transmembrane region" description="Helical" evidence="12">
    <location>
        <begin position="240"/>
        <end position="259"/>
    </location>
</feature>
<gene>
    <name evidence="14" type="primary">cydA_1</name>
    <name evidence="14" type="ORF">Pta02_17490</name>
</gene>
<evidence type="ECO:0000256" key="11">
    <source>
        <dbReference type="ARBA" id="ARBA00023136"/>
    </source>
</evidence>
<dbReference type="PANTHER" id="PTHR30365">
    <property type="entry name" value="CYTOCHROME D UBIQUINOL OXIDASE"/>
    <property type="match status" value="1"/>
</dbReference>
<evidence type="ECO:0000256" key="8">
    <source>
        <dbReference type="ARBA" id="ARBA00022982"/>
    </source>
</evidence>
<evidence type="ECO:0000313" key="14">
    <source>
        <dbReference type="EMBL" id="GIH99740.1"/>
    </source>
</evidence>
<evidence type="ECO:0000256" key="5">
    <source>
        <dbReference type="ARBA" id="ARBA00022617"/>
    </source>
</evidence>
<dbReference type="AlphaFoldDB" id="A0A8J3WRZ4"/>
<keyword evidence="8 12" id="KW-0249">Electron transport</keyword>
<dbReference type="PANTHER" id="PTHR30365:SF15">
    <property type="entry name" value="CYTOCHROME BD UBIQUINOL OXIDASE SUBUNIT 1"/>
    <property type="match status" value="1"/>
</dbReference>
<keyword evidence="6 12" id="KW-0812">Transmembrane</keyword>
<evidence type="ECO:0000256" key="12">
    <source>
        <dbReference type="PIRNR" id="PIRNR006446"/>
    </source>
</evidence>
<dbReference type="PIRSF" id="PIRSF006446">
    <property type="entry name" value="Cyt_quinol_oxidase_1"/>
    <property type="match status" value="1"/>
</dbReference>
<keyword evidence="4 12" id="KW-1003">Cell membrane</keyword>
<name>A0A8J3WRZ4_9ACTN</name>
<feature type="region of interest" description="Disordered" evidence="13">
    <location>
        <begin position="475"/>
        <end position="496"/>
    </location>
</feature>
<reference evidence="14" key="1">
    <citation type="submission" date="2021-01" db="EMBL/GenBank/DDBJ databases">
        <title>Whole genome shotgun sequence of Planobispora takensis NBRC 109077.</title>
        <authorList>
            <person name="Komaki H."/>
            <person name="Tamura T."/>
        </authorList>
    </citation>
    <scope>NUCLEOTIDE SEQUENCE</scope>
    <source>
        <strain evidence="14">NBRC 109077</strain>
    </source>
</reference>
<keyword evidence="7 12" id="KW-0479">Metal-binding</keyword>
<feature type="compositionally biased region" description="Low complexity" evidence="13">
    <location>
        <begin position="366"/>
        <end position="377"/>
    </location>
</feature>
<keyword evidence="10 12" id="KW-0408">Iron</keyword>
<accession>A0A8J3WRZ4</accession>
<feature type="transmembrane region" description="Helical" evidence="12">
    <location>
        <begin position="53"/>
        <end position="71"/>
    </location>
</feature>
<evidence type="ECO:0000256" key="9">
    <source>
        <dbReference type="ARBA" id="ARBA00022989"/>
    </source>
</evidence>
<sequence>MEALDLARWQFGVTTVYHFLFVPLTIGLGVFVAGLQTAWHRTGKEQYLRLTKFFGKIFLINFAMGVVTGIVQEFQFGMNWSEYSVFVGDVFGAPLALEALLAFFLESTFLGLWIFGWDKLPKRVHLATIWAAVIGSNLSAYFILAANAWMKHPVGYEVTGGPGGDRARMTDLWAVLTNSTALAQVPHVVAGAFVIAGTFVLAVCGYRVLKERRTADPDRTVPMRRGADLTVSMWRTPMRAALVMTALAGVVVAGSGDLSGKLLYEQQPMKLAAAEGLERDTAGAAFSPVPGVEVPMLLSFLATNDPNAVVRGIEDLQEEYTERFGPEDYRPNLPVVYLSFRVMIVFGMTAVGLSVLGLWLTRRRSSTSSDGHPAPRGRALRRRAAGPPREVPAWFARACLLALPLPFIAMIAGWLLSEIGRQPWTVQGELLTAASVSPGVSLTEVAVSLAVFTLLYGLLAVAEAVLIVRHVKAGPERAPSVPPASPTGTGGTGDGDRTAVMLQPTLMY</sequence>
<dbReference type="RefSeq" id="WP_203874166.1">
    <property type="nucleotide sequence ID" value="NZ_BOOK01000010.1"/>
</dbReference>
<evidence type="ECO:0000256" key="3">
    <source>
        <dbReference type="ARBA" id="ARBA00022448"/>
    </source>
</evidence>
<keyword evidence="9 12" id="KW-1133">Transmembrane helix</keyword>
<dbReference type="Pfam" id="PF01654">
    <property type="entry name" value="Cyt_bd_oxida_I"/>
    <property type="match status" value="1"/>
</dbReference>
<feature type="transmembrane region" description="Helical" evidence="12">
    <location>
        <begin position="445"/>
        <end position="468"/>
    </location>
</feature>
<evidence type="ECO:0000256" key="13">
    <source>
        <dbReference type="SAM" id="MobiDB-lite"/>
    </source>
</evidence>
<dbReference type="GO" id="GO:0005886">
    <property type="term" value="C:plasma membrane"/>
    <property type="evidence" value="ECO:0007669"/>
    <property type="project" value="UniProtKB-SubCell"/>
</dbReference>
<dbReference type="InterPro" id="IPR002585">
    <property type="entry name" value="Cyt-d_ubiquinol_oxidase_su_1"/>
</dbReference>
<dbReference type="Proteomes" id="UP000634476">
    <property type="component" value="Unassembled WGS sequence"/>
</dbReference>
<evidence type="ECO:0000256" key="6">
    <source>
        <dbReference type="ARBA" id="ARBA00022692"/>
    </source>
</evidence>
<dbReference type="GO" id="GO:0046872">
    <property type="term" value="F:metal ion binding"/>
    <property type="evidence" value="ECO:0007669"/>
    <property type="project" value="UniProtKB-UniRule"/>
</dbReference>
<evidence type="ECO:0000313" key="15">
    <source>
        <dbReference type="Proteomes" id="UP000634476"/>
    </source>
</evidence>
<comment type="similarity">
    <text evidence="2 12">Belongs to the cytochrome ubiquinol oxidase subunit 1 family.</text>
</comment>
<dbReference type="EMBL" id="BOOK01000010">
    <property type="protein sequence ID" value="GIH99740.1"/>
    <property type="molecule type" value="Genomic_DNA"/>
</dbReference>
<feature type="transmembrane region" description="Helical" evidence="12">
    <location>
        <begin position="188"/>
        <end position="209"/>
    </location>
</feature>
<evidence type="ECO:0000256" key="10">
    <source>
        <dbReference type="ARBA" id="ARBA00023004"/>
    </source>
</evidence>
<feature type="transmembrane region" description="Helical" evidence="12">
    <location>
        <begin position="391"/>
        <end position="416"/>
    </location>
</feature>
<keyword evidence="11 12" id="KW-0472">Membrane</keyword>
<evidence type="ECO:0000256" key="1">
    <source>
        <dbReference type="ARBA" id="ARBA00004651"/>
    </source>
</evidence>
<dbReference type="GO" id="GO:0009055">
    <property type="term" value="F:electron transfer activity"/>
    <property type="evidence" value="ECO:0007669"/>
    <property type="project" value="UniProtKB-UniRule"/>
</dbReference>
<dbReference type="GO" id="GO:0020037">
    <property type="term" value="F:heme binding"/>
    <property type="evidence" value="ECO:0007669"/>
    <property type="project" value="TreeGrafter"/>
</dbReference>
<feature type="transmembrane region" description="Helical" evidence="12">
    <location>
        <begin position="15"/>
        <end position="33"/>
    </location>
</feature>
<feature type="region of interest" description="Disordered" evidence="13">
    <location>
        <begin position="365"/>
        <end position="384"/>
    </location>
</feature>
<comment type="subcellular location">
    <subcellularLocation>
        <location evidence="1">Cell membrane</location>
        <topology evidence="1">Multi-pass membrane protein</topology>
    </subcellularLocation>
</comment>
<evidence type="ECO:0000256" key="4">
    <source>
        <dbReference type="ARBA" id="ARBA00022475"/>
    </source>
</evidence>
<keyword evidence="15" id="KW-1185">Reference proteome</keyword>
<proteinExistence type="inferred from homology"/>
<feature type="transmembrane region" description="Helical" evidence="12">
    <location>
        <begin position="127"/>
        <end position="150"/>
    </location>
</feature>
<dbReference type="GO" id="GO:0070069">
    <property type="term" value="C:cytochrome complex"/>
    <property type="evidence" value="ECO:0007669"/>
    <property type="project" value="UniProtKB-UniRule"/>
</dbReference>